<sequence>MTEIEISSTTYIWKRKEPRAKPKEAVRPAQCVSEDFCNSERLKLSDSRLISTMSNFVVVVDADLLNNTAVAAAAAAAADDADADDDDDAFLVAATVEVSHFPDNTAVRGNGSSALQKKRIGRQDYHRTMYPQRGGISTQSRTSTV</sequence>
<reference evidence="3" key="1">
    <citation type="submission" date="2014-03" db="EMBL/GenBank/DDBJ databases">
        <authorList>
            <person name="Aksoy S."/>
            <person name="Warren W."/>
            <person name="Wilson R.K."/>
        </authorList>
    </citation>
    <scope>NUCLEOTIDE SEQUENCE [LARGE SCALE GENOMIC DNA]</scope>
    <source>
        <strain evidence="3">IAEA</strain>
    </source>
</reference>
<accession>A0A1A9Z6G3</accession>
<proteinExistence type="predicted"/>
<feature type="compositionally biased region" description="Polar residues" evidence="1">
    <location>
        <begin position="135"/>
        <end position="145"/>
    </location>
</feature>
<evidence type="ECO:0000256" key="1">
    <source>
        <dbReference type="SAM" id="MobiDB-lite"/>
    </source>
</evidence>
<feature type="region of interest" description="Disordered" evidence="1">
    <location>
        <begin position="103"/>
        <end position="145"/>
    </location>
</feature>
<evidence type="ECO:0000313" key="3">
    <source>
        <dbReference type="Proteomes" id="UP000092445"/>
    </source>
</evidence>
<name>A0A1A9Z6G3_GLOPL</name>
<organism evidence="2 3">
    <name type="scientific">Glossina pallidipes</name>
    <name type="common">Tsetse fly</name>
    <dbReference type="NCBI Taxonomy" id="7398"/>
    <lineage>
        <taxon>Eukaryota</taxon>
        <taxon>Metazoa</taxon>
        <taxon>Ecdysozoa</taxon>
        <taxon>Arthropoda</taxon>
        <taxon>Hexapoda</taxon>
        <taxon>Insecta</taxon>
        <taxon>Pterygota</taxon>
        <taxon>Neoptera</taxon>
        <taxon>Endopterygota</taxon>
        <taxon>Diptera</taxon>
        <taxon>Brachycera</taxon>
        <taxon>Muscomorpha</taxon>
        <taxon>Hippoboscoidea</taxon>
        <taxon>Glossinidae</taxon>
        <taxon>Glossina</taxon>
    </lineage>
</organism>
<evidence type="ECO:0000313" key="2">
    <source>
        <dbReference type="EnsemblMetazoa" id="GPAI005337-PA"/>
    </source>
</evidence>
<dbReference type="AlphaFoldDB" id="A0A1A9Z6G3"/>
<protein>
    <submittedName>
        <fullName evidence="2">Uncharacterized protein</fullName>
    </submittedName>
</protein>
<dbReference type="Proteomes" id="UP000092445">
    <property type="component" value="Unassembled WGS sequence"/>
</dbReference>
<reference evidence="2" key="2">
    <citation type="submission" date="2020-05" db="UniProtKB">
        <authorList>
            <consortium name="EnsemblMetazoa"/>
        </authorList>
    </citation>
    <scope>IDENTIFICATION</scope>
    <source>
        <strain evidence="2">IAEA</strain>
    </source>
</reference>
<dbReference type="VEuPathDB" id="VectorBase:GPAI005337"/>
<keyword evidence="3" id="KW-1185">Reference proteome</keyword>
<dbReference type="EnsemblMetazoa" id="GPAI005337-RA">
    <property type="protein sequence ID" value="GPAI005337-PA"/>
    <property type="gene ID" value="GPAI005337"/>
</dbReference>